<sequence>MVIPITNIVDPELGGFRGWDCIEDKQRWFIAPGEQIYAMQCRKARWRWFTSNKVDEMMLVKKAWWERPRDLEGESEDVVGVELEDEIALEGDRDEYVVKSGEVFVSAVVGVGILVNSLLIYRYTRVFDIM</sequence>
<gene>
    <name evidence="2" type="ORF">GP486_004758</name>
</gene>
<protein>
    <submittedName>
        <fullName evidence="2">Uncharacterized protein</fullName>
    </submittedName>
</protein>
<keyword evidence="1" id="KW-1133">Transmembrane helix</keyword>
<dbReference type="EMBL" id="JAGHQM010000801">
    <property type="protein sequence ID" value="KAH0558590.1"/>
    <property type="molecule type" value="Genomic_DNA"/>
</dbReference>
<name>A0A9P8RNH5_9PEZI</name>
<accession>A0A9P8RNH5</accession>
<organism evidence="2 3">
    <name type="scientific">Trichoglossum hirsutum</name>
    <dbReference type="NCBI Taxonomy" id="265104"/>
    <lineage>
        <taxon>Eukaryota</taxon>
        <taxon>Fungi</taxon>
        <taxon>Dikarya</taxon>
        <taxon>Ascomycota</taxon>
        <taxon>Pezizomycotina</taxon>
        <taxon>Geoglossomycetes</taxon>
        <taxon>Geoglossales</taxon>
        <taxon>Geoglossaceae</taxon>
        <taxon>Trichoglossum</taxon>
    </lineage>
</organism>
<reference evidence="2" key="1">
    <citation type="submission" date="2021-03" db="EMBL/GenBank/DDBJ databases">
        <title>Comparative genomics and phylogenomic investigation of the class Geoglossomycetes provide insights into ecological specialization and systematics.</title>
        <authorList>
            <person name="Melie T."/>
            <person name="Pirro S."/>
            <person name="Miller A.N."/>
            <person name="Quandt A."/>
        </authorList>
    </citation>
    <scope>NUCLEOTIDE SEQUENCE</scope>
    <source>
        <strain evidence="2">CAQ_001_2017</strain>
    </source>
</reference>
<keyword evidence="1" id="KW-0472">Membrane</keyword>
<evidence type="ECO:0000313" key="2">
    <source>
        <dbReference type="EMBL" id="KAH0558590.1"/>
    </source>
</evidence>
<proteinExistence type="predicted"/>
<comment type="caution">
    <text evidence="2">The sequence shown here is derived from an EMBL/GenBank/DDBJ whole genome shotgun (WGS) entry which is preliminary data.</text>
</comment>
<feature type="transmembrane region" description="Helical" evidence="1">
    <location>
        <begin position="103"/>
        <end position="121"/>
    </location>
</feature>
<evidence type="ECO:0000256" key="1">
    <source>
        <dbReference type="SAM" id="Phobius"/>
    </source>
</evidence>
<evidence type="ECO:0000313" key="3">
    <source>
        <dbReference type="Proteomes" id="UP000750711"/>
    </source>
</evidence>
<keyword evidence="1" id="KW-0812">Transmembrane</keyword>
<keyword evidence="3" id="KW-1185">Reference proteome</keyword>
<dbReference type="Proteomes" id="UP000750711">
    <property type="component" value="Unassembled WGS sequence"/>
</dbReference>
<dbReference type="AlphaFoldDB" id="A0A9P8RNH5"/>